<feature type="non-terminal residue" evidence="1">
    <location>
        <position position="39"/>
    </location>
</feature>
<feature type="non-terminal residue" evidence="1">
    <location>
        <position position="1"/>
    </location>
</feature>
<evidence type="ECO:0000313" key="1">
    <source>
        <dbReference type="EMBL" id="CAD66170.1"/>
    </source>
</evidence>
<dbReference type="EMBL" id="AJ536391">
    <property type="protein sequence ID" value="CAD66170.1"/>
    <property type="molecule type" value="Genomic_DNA"/>
</dbReference>
<reference evidence="1" key="1">
    <citation type="submission" date="2002-12" db="EMBL/GenBank/DDBJ databases">
        <authorList>
            <person name="Montgelard C."/>
        </authorList>
    </citation>
    <scope>NUCLEOTIDE SEQUENCE</scope>
</reference>
<dbReference type="AlphaFoldDB" id="Q70UV9"/>
<accession>Q70UV9</accession>
<organism evidence="1">
    <name type="scientific">Glis glis</name>
    <name type="common">Fat dormouse</name>
    <name type="synonym">Myoxus glis</name>
    <dbReference type="NCBI Taxonomy" id="41261"/>
    <lineage>
        <taxon>Eukaryota</taxon>
        <taxon>Metazoa</taxon>
        <taxon>Chordata</taxon>
        <taxon>Craniata</taxon>
        <taxon>Vertebrata</taxon>
        <taxon>Euteleostomi</taxon>
        <taxon>Mammalia</taxon>
        <taxon>Eutheria</taxon>
        <taxon>Euarchontoglires</taxon>
        <taxon>Glires</taxon>
        <taxon>Rodentia</taxon>
        <taxon>Sciuromorpha</taxon>
        <taxon>Gliridae</taxon>
        <taxon>Glirinae</taxon>
        <taxon>Glis</taxon>
    </lineage>
</organism>
<sequence>FRPEVCHRWGSQAPTFLPCVKQATSPAYPQVIRDPREHN</sequence>
<reference evidence="1" key="2">
    <citation type="submission" date="2004-01" db="EMBL/GenBank/DDBJ databases">
        <title>Sequence of a putative Vitis vinifera PR1.</title>
        <authorList>
            <person name="Bertsch C."/>
            <person name="Walter B.J."/>
        </authorList>
    </citation>
    <scope>NUCLEOTIDE SEQUENCE</scope>
</reference>
<proteinExistence type="predicted"/>
<protein>
    <submittedName>
        <fullName evidence="1">B-spectrin 1</fullName>
    </submittedName>
</protein>
<gene>
    <name evidence="1" type="primary">sptbn</name>
</gene>
<name>Q70UV9_GLIGL</name>